<dbReference type="Gene3D" id="3.10.50.10">
    <property type="match status" value="1"/>
</dbReference>
<dbReference type="PROSITE" id="PS51910">
    <property type="entry name" value="GH18_2"/>
    <property type="match status" value="1"/>
</dbReference>
<dbReference type="InterPro" id="IPR050314">
    <property type="entry name" value="Glycosyl_Hydrlase_18"/>
</dbReference>
<keyword evidence="1" id="KW-0624">Polysaccharide degradation</keyword>
<dbReference type="SUPFAM" id="SSF51445">
    <property type="entry name" value="(Trans)glycosidases"/>
    <property type="match status" value="1"/>
</dbReference>
<dbReference type="GO" id="GO:0006032">
    <property type="term" value="P:chitin catabolic process"/>
    <property type="evidence" value="ECO:0007669"/>
    <property type="project" value="UniProtKB-KW"/>
</dbReference>
<evidence type="ECO:0000313" key="5">
    <source>
        <dbReference type="Proteomes" id="UP000318102"/>
    </source>
</evidence>
<feature type="region of interest" description="Disordered" evidence="2">
    <location>
        <begin position="1"/>
        <end position="20"/>
    </location>
</feature>
<dbReference type="GO" id="GO:0008061">
    <property type="term" value="F:chitin binding"/>
    <property type="evidence" value="ECO:0007669"/>
    <property type="project" value="InterPro"/>
</dbReference>
<dbReference type="PANTHER" id="PTHR11177:SF308">
    <property type="entry name" value="CHITINASE A"/>
    <property type="match status" value="1"/>
</dbReference>
<proteinExistence type="predicted"/>
<dbReference type="EMBL" id="VNJK01000002">
    <property type="protein sequence ID" value="TVX89857.1"/>
    <property type="molecule type" value="Genomic_DNA"/>
</dbReference>
<dbReference type="InterPro" id="IPR009470">
    <property type="entry name" value="Chi_C"/>
</dbReference>
<dbReference type="CDD" id="cd06548">
    <property type="entry name" value="GH18_chitinase"/>
    <property type="match status" value="1"/>
</dbReference>
<reference evidence="4 5" key="1">
    <citation type="submission" date="2019-07" db="EMBL/GenBank/DDBJ databases">
        <authorList>
            <person name="Kim J."/>
        </authorList>
    </citation>
    <scope>NUCLEOTIDE SEQUENCE [LARGE SCALE GENOMIC DNA]</scope>
    <source>
        <strain evidence="4 5">N4</strain>
    </source>
</reference>
<dbReference type="OrthoDB" id="9775889at2"/>
<dbReference type="PANTHER" id="PTHR11177">
    <property type="entry name" value="CHITINASE"/>
    <property type="match status" value="1"/>
</dbReference>
<evidence type="ECO:0000256" key="2">
    <source>
        <dbReference type="SAM" id="MobiDB-lite"/>
    </source>
</evidence>
<dbReference type="Proteomes" id="UP000318102">
    <property type="component" value="Unassembled WGS sequence"/>
</dbReference>
<evidence type="ECO:0000313" key="4">
    <source>
        <dbReference type="EMBL" id="TVX89857.1"/>
    </source>
</evidence>
<dbReference type="AlphaFoldDB" id="A0A559IQD1"/>
<dbReference type="InterPro" id="IPR001223">
    <property type="entry name" value="Glyco_hydro18_cat"/>
</dbReference>
<feature type="domain" description="GH18" evidence="3">
    <location>
        <begin position="54"/>
        <end position="517"/>
    </location>
</feature>
<gene>
    <name evidence="4" type="ORF">FPZ44_17895</name>
</gene>
<protein>
    <submittedName>
        <fullName evidence="4">Chitinase</fullName>
    </submittedName>
</protein>
<comment type="caution">
    <text evidence="4">The sequence shown here is derived from an EMBL/GenBank/DDBJ whole genome shotgun (WGS) entry which is preliminary data.</text>
</comment>
<dbReference type="SMART" id="SM00636">
    <property type="entry name" value="Glyco_18"/>
    <property type="match status" value="1"/>
</dbReference>
<dbReference type="Pfam" id="PF00704">
    <property type="entry name" value="Glyco_hydro_18"/>
    <property type="match status" value="1"/>
</dbReference>
<keyword evidence="5" id="KW-1185">Reference proteome</keyword>
<dbReference type="Gene3D" id="3.20.20.80">
    <property type="entry name" value="Glycosidases"/>
    <property type="match status" value="1"/>
</dbReference>
<dbReference type="InterPro" id="IPR011583">
    <property type="entry name" value="Chitinase_II/V-like_cat"/>
</dbReference>
<keyword evidence="1" id="KW-0119">Carbohydrate metabolism</keyword>
<name>A0A559IQD1_9BACL</name>
<dbReference type="GO" id="GO:0005975">
    <property type="term" value="P:carbohydrate metabolic process"/>
    <property type="evidence" value="ECO:0007669"/>
    <property type="project" value="InterPro"/>
</dbReference>
<dbReference type="SUPFAM" id="SSF54556">
    <property type="entry name" value="Chitinase insertion domain"/>
    <property type="match status" value="1"/>
</dbReference>
<sequence length="676" mass="73809">MDISQTAAPANNPTTNPNQACRPAGLYDSGVQGIPYCTVYDSNGREKLPNDSKRRIIGYFTDWRTGTNGKPKYLVNDIPWSNITHINYAFAYIDGSNQVSVGAMSPTNKAIGMQWPGEPAAAMDPAYSYKGHFNLLNKFKKQHPGVKTLVSIGGWAETGGYPDASGNRISSGGFYTMTTNADGTINHAGINTFANSVVTFLRQYGFDGADIDYEYPTTMEQAGNPLDWAASTPRRAGLNASYVELLKVLRTKLDQASAQDGKYYMLTIASPASSYLLRGMETSQGLKYLDYVNIMSYDLHGSWNEFVGPNAALFDDGKDGELAAAGMYTSPDYLGMGHLNTDWAYHYMRGMMQAGRINVGVPYYTRGFKNVQGGTNGLWGKAATMNCMPGEFKCGDGAIGIDNIWHDKVNGLETPGGYSPMWHAMNLENEIRGSYLNMFGLPQAQIVGTYNKHFDSTLVASWLWNPQKNVFLSTEDAQSITAKADYVIQKGIGGIMIWELSGDYDFYPQRNNGQGEYFMGSTLTKIIHNKFKTAAPYSNVNSGTLPPPASTLNVKAELIQFPLGGNNFPVAPKLALTNNTNAVIPGGSVLQFDIPTSAPSRVENWNGYPITVTPGHTGPNVGGLQGDFHRVTMTIPEYETIQAGQTKLIQMAFFLPISGPTNYSLTVNGVRYGIQY</sequence>
<evidence type="ECO:0000259" key="3">
    <source>
        <dbReference type="PROSITE" id="PS51910"/>
    </source>
</evidence>
<accession>A0A559IQD1</accession>
<evidence type="ECO:0000256" key="1">
    <source>
        <dbReference type="ARBA" id="ARBA00023024"/>
    </source>
</evidence>
<dbReference type="InterPro" id="IPR029070">
    <property type="entry name" value="Chitinase_insertion_sf"/>
</dbReference>
<feature type="compositionally biased region" description="Low complexity" evidence="2">
    <location>
        <begin position="1"/>
        <end position="18"/>
    </location>
</feature>
<dbReference type="InterPro" id="IPR017853">
    <property type="entry name" value="GH"/>
</dbReference>
<organism evidence="4 5">
    <name type="scientific">Paenibacillus agilis</name>
    <dbReference type="NCBI Taxonomy" id="3020863"/>
    <lineage>
        <taxon>Bacteria</taxon>
        <taxon>Bacillati</taxon>
        <taxon>Bacillota</taxon>
        <taxon>Bacilli</taxon>
        <taxon>Bacillales</taxon>
        <taxon>Paenibacillaceae</taxon>
        <taxon>Paenibacillus</taxon>
    </lineage>
</organism>
<dbReference type="Pfam" id="PF06483">
    <property type="entry name" value="ChiC"/>
    <property type="match status" value="1"/>
</dbReference>
<keyword evidence="1" id="KW-0146">Chitin degradation</keyword>